<comment type="caution">
    <text evidence="2">The sequence shown here is derived from an EMBL/GenBank/DDBJ whole genome shotgun (WGS) entry which is preliminary data.</text>
</comment>
<organism evidence="2 3">
    <name type="scientific">Halioglobus japonicus</name>
    <dbReference type="NCBI Taxonomy" id="930805"/>
    <lineage>
        <taxon>Bacteria</taxon>
        <taxon>Pseudomonadati</taxon>
        <taxon>Pseudomonadota</taxon>
        <taxon>Gammaproteobacteria</taxon>
        <taxon>Cellvibrionales</taxon>
        <taxon>Halieaceae</taxon>
        <taxon>Halioglobus</taxon>
    </lineage>
</organism>
<dbReference type="InterPro" id="IPR027463">
    <property type="entry name" value="AcrB_DN_DC_subdom"/>
</dbReference>
<dbReference type="Pfam" id="PF00873">
    <property type="entry name" value="ACR_tran"/>
    <property type="match status" value="1"/>
</dbReference>
<evidence type="ECO:0000256" key="1">
    <source>
        <dbReference type="SAM" id="Phobius"/>
    </source>
</evidence>
<feature type="transmembrane region" description="Helical" evidence="1">
    <location>
        <begin position="465"/>
        <end position="487"/>
    </location>
</feature>
<evidence type="ECO:0000313" key="3">
    <source>
        <dbReference type="Proteomes" id="UP000235162"/>
    </source>
</evidence>
<keyword evidence="1" id="KW-1133">Transmembrane helix</keyword>
<feature type="transmembrane region" description="Helical" evidence="1">
    <location>
        <begin position="359"/>
        <end position="378"/>
    </location>
</feature>
<feature type="transmembrane region" description="Helical" evidence="1">
    <location>
        <begin position="861"/>
        <end position="879"/>
    </location>
</feature>
<dbReference type="Gene3D" id="3.30.70.1440">
    <property type="entry name" value="Multidrug efflux transporter AcrB pore domain"/>
    <property type="match status" value="1"/>
</dbReference>
<keyword evidence="1" id="KW-0472">Membrane</keyword>
<dbReference type="PANTHER" id="PTHR32063">
    <property type="match status" value="1"/>
</dbReference>
<dbReference type="KEGG" id="hja:BST95_02870"/>
<dbReference type="Gene3D" id="3.30.2090.10">
    <property type="entry name" value="Multidrug efflux transporter AcrB TolC docking domain, DN and DC subdomains"/>
    <property type="match status" value="2"/>
</dbReference>
<dbReference type="EMBL" id="PKUR01000003">
    <property type="protein sequence ID" value="PLW85247.1"/>
    <property type="molecule type" value="Genomic_DNA"/>
</dbReference>
<name>A0AAP8SM70_9GAMM</name>
<reference evidence="2 3" key="1">
    <citation type="submission" date="2018-01" db="EMBL/GenBank/DDBJ databases">
        <title>The draft genome sequence of Halioglobus japonicus S1-36.</title>
        <authorList>
            <person name="Du Z.-J."/>
            <person name="Shi M.-J."/>
        </authorList>
    </citation>
    <scope>NUCLEOTIDE SEQUENCE [LARGE SCALE GENOMIC DNA]</scope>
    <source>
        <strain evidence="2 3">S1-36</strain>
    </source>
</reference>
<dbReference type="PANTHER" id="PTHR32063:SF0">
    <property type="entry name" value="SWARMING MOTILITY PROTEIN SWRC"/>
    <property type="match status" value="1"/>
</dbReference>
<accession>A0AAP8SM70</accession>
<feature type="transmembrane region" description="Helical" evidence="1">
    <location>
        <begin position="968"/>
        <end position="991"/>
    </location>
</feature>
<dbReference type="SUPFAM" id="SSF82693">
    <property type="entry name" value="Multidrug efflux transporter AcrB pore domain, PN1, PN2, PC1 and PC2 subdomains"/>
    <property type="match status" value="2"/>
</dbReference>
<dbReference type="PRINTS" id="PR00702">
    <property type="entry name" value="ACRIFLAVINRP"/>
</dbReference>
<feature type="transmembrane region" description="Helical" evidence="1">
    <location>
        <begin position="1011"/>
        <end position="1037"/>
    </location>
</feature>
<gene>
    <name evidence="2" type="ORF">C0029_11440</name>
</gene>
<protein>
    <submittedName>
        <fullName evidence="2">AcrB/AcrD/AcrF family protein</fullName>
    </submittedName>
</protein>
<dbReference type="GO" id="GO:0005886">
    <property type="term" value="C:plasma membrane"/>
    <property type="evidence" value="ECO:0007669"/>
    <property type="project" value="TreeGrafter"/>
</dbReference>
<sequence>MRGFIATAFSRTRTTLSLLAVLIVAGVLARAALPIANDPHVELPFFYVGVIHEGISPEDAERLLVQPMEAELRKLEGVVELQSTAAEGMASFFVEFDVSYDLDIAVADVREAVDRAKAELPTTAEEPFVEELTADDFPMLTINLLGDRSAERVVYAAALTLQDDIESIPSVLSADMLGHREEVLEVVINPDALHAYQISAESLLATLQRNNRLIPAGNVDMDAGRFAVKVPAVVERAEDLRDLPVLAADDTVVTLRDVATISRTFKDREGYARYNGQDTISIAVTKRANANVIDSVDQVLQVVKAARSRLPAGIELVVSQNQAEFASLQVRELEGNILTALVLVMVLVVAVMGLRGGLVVGLGIPFSLLFSVTVIYLLGYTFNFMVMFGMLLGLGMLIDGGIVVTEYANRKMHEGMEHKAAYAESVKRMFWPVTASTATTLAAFLPMLFWPGVSGQFMGYLPTTVFSVLVGSLLYALLFGPVLGSLLGGSKSTYNSGAATQALLENGDPATLDGLTGKFARLLKFVCNRPIATLAVSFSLLGSVFWAYGKFGVGTIFFSDSDPQFINVAVLGRGNLSASEVNQLVLEAEQEILQVPGIRFVNTQTMLPGSGVREYGATSDRIGSIFLELFPESQRAIKGNEVMRQIRERTSHLAGIHIEIRPLEKGPPVGKPIQIEFTSRERELLEPAMARVRAHLDTMPGLVDIDDSAALPSIEWRVEVDRTRAALYGADVSSAGLAVQLVTNGVKIGEYRPDDADDAVDIRVRYPGAERGISAMETLRVSTDSGMVPLSNFVSVQPGPGVDSLKRIDGVPMELIRADVNDGVMADAMVREIDQWLQQQDFDAGLVIRFRGANEEQADSMAFVATAFSLALALMFILLVTQFNSFYQSTLILLAVVMSTAGVLLGLLVLAKPFSALLTGVGILALAGIVVNNNIILIDTFNHLRHQNPELDPRSVIVRATAQRMRPVLLTTVTTVCGLLPLAFGLSIDLVSQTVTHNGELAMFWSPLSQAIVFGLSFATALTLVATPAMLALPYALRESWGSVRRRWSRGDVLVESLVRKRAQT</sequence>
<dbReference type="GO" id="GO:0042910">
    <property type="term" value="F:xenobiotic transmembrane transporter activity"/>
    <property type="evidence" value="ECO:0007669"/>
    <property type="project" value="TreeGrafter"/>
</dbReference>
<dbReference type="Gene3D" id="3.30.70.1320">
    <property type="entry name" value="Multidrug efflux transporter AcrB pore domain like"/>
    <property type="match status" value="1"/>
</dbReference>
<dbReference type="InterPro" id="IPR001036">
    <property type="entry name" value="Acrflvin-R"/>
</dbReference>
<dbReference type="Proteomes" id="UP000235162">
    <property type="component" value="Unassembled WGS sequence"/>
</dbReference>
<feature type="transmembrane region" description="Helical" evidence="1">
    <location>
        <begin position="891"/>
        <end position="911"/>
    </location>
</feature>
<keyword evidence="3" id="KW-1185">Reference proteome</keyword>
<feature type="transmembrane region" description="Helical" evidence="1">
    <location>
        <begin position="531"/>
        <end position="549"/>
    </location>
</feature>
<dbReference type="Gene3D" id="1.20.1640.10">
    <property type="entry name" value="Multidrug efflux transporter AcrB transmembrane domain"/>
    <property type="match status" value="2"/>
</dbReference>
<feature type="transmembrane region" description="Helical" evidence="1">
    <location>
        <begin position="337"/>
        <end position="354"/>
    </location>
</feature>
<feature type="transmembrane region" description="Helical" evidence="1">
    <location>
        <begin position="384"/>
        <end position="408"/>
    </location>
</feature>
<keyword evidence="1" id="KW-0812">Transmembrane</keyword>
<feature type="transmembrane region" description="Helical" evidence="1">
    <location>
        <begin position="917"/>
        <end position="938"/>
    </location>
</feature>
<dbReference type="AlphaFoldDB" id="A0AAP8SM70"/>
<proteinExistence type="predicted"/>
<dbReference type="Gene3D" id="3.30.70.1430">
    <property type="entry name" value="Multidrug efflux transporter AcrB pore domain"/>
    <property type="match status" value="2"/>
</dbReference>
<dbReference type="SUPFAM" id="SSF82866">
    <property type="entry name" value="Multidrug efflux transporter AcrB transmembrane domain"/>
    <property type="match status" value="2"/>
</dbReference>
<feature type="transmembrane region" description="Helical" evidence="1">
    <location>
        <begin position="429"/>
        <end position="453"/>
    </location>
</feature>
<evidence type="ECO:0000313" key="2">
    <source>
        <dbReference type="EMBL" id="PLW85247.1"/>
    </source>
</evidence>
<dbReference type="RefSeq" id="WP_084198084.1">
    <property type="nucleotide sequence ID" value="NZ_BMYL01000010.1"/>
</dbReference>
<dbReference type="SUPFAM" id="SSF82714">
    <property type="entry name" value="Multidrug efflux transporter AcrB TolC docking domain, DN and DC subdomains"/>
    <property type="match status" value="2"/>
</dbReference>